<keyword evidence="4 9" id="KW-0997">Cell inner membrane</keyword>
<keyword evidence="3" id="KW-1003">Cell membrane</keyword>
<evidence type="ECO:0000256" key="9">
    <source>
        <dbReference type="RuleBase" id="RU369079"/>
    </source>
</evidence>
<keyword evidence="12" id="KW-1185">Reference proteome</keyword>
<proteinExistence type="inferred from homology"/>
<evidence type="ECO:0000256" key="7">
    <source>
        <dbReference type="ARBA" id="ARBA00023136"/>
    </source>
</evidence>
<comment type="subcellular location">
    <subcellularLocation>
        <location evidence="1 9">Cell inner membrane</location>
        <topology evidence="1 9">Multi-pass membrane protein</topology>
    </subcellularLocation>
</comment>
<evidence type="ECO:0000256" key="1">
    <source>
        <dbReference type="ARBA" id="ARBA00004429"/>
    </source>
</evidence>
<comment type="similarity">
    <text evidence="8 9">Belongs to the TRAP transporter small permease family.</text>
</comment>
<dbReference type="PANTHER" id="PTHR35011">
    <property type="entry name" value="2,3-DIKETO-L-GULONATE TRAP TRANSPORTER SMALL PERMEASE PROTEIN YIAM"/>
    <property type="match status" value="1"/>
</dbReference>
<dbReference type="GO" id="GO:0015740">
    <property type="term" value="P:C4-dicarboxylate transport"/>
    <property type="evidence" value="ECO:0007669"/>
    <property type="project" value="TreeGrafter"/>
</dbReference>
<accession>A0A2I6S9U6</accession>
<evidence type="ECO:0000313" key="12">
    <source>
        <dbReference type="Proteomes" id="UP000242205"/>
    </source>
</evidence>
<dbReference type="RefSeq" id="WP_102248077.1">
    <property type="nucleotide sequence ID" value="NZ_CP025682.1"/>
</dbReference>
<name>A0A2I6S9U6_9RHOO</name>
<comment type="subunit">
    <text evidence="9">The complex comprises the extracytoplasmic solute receptor protein and the two transmembrane proteins.</text>
</comment>
<dbReference type="OrthoDB" id="9791324at2"/>
<dbReference type="Pfam" id="PF04290">
    <property type="entry name" value="DctQ"/>
    <property type="match status" value="1"/>
</dbReference>
<dbReference type="InterPro" id="IPR055348">
    <property type="entry name" value="DctQ"/>
</dbReference>
<organism evidence="11 12">
    <name type="scientific">Pseudazoarcus pumilus</name>
    <dbReference type="NCBI Taxonomy" id="2067960"/>
    <lineage>
        <taxon>Bacteria</taxon>
        <taxon>Pseudomonadati</taxon>
        <taxon>Pseudomonadota</taxon>
        <taxon>Betaproteobacteria</taxon>
        <taxon>Rhodocyclales</taxon>
        <taxon>Zoogloeaceae</taxon>
        <taxon>Pseudazoarcus</taxon>
    </lineage>
</organism>
<feature type="transmembrane region" description="Helical" evidence="9">
    <location>
        <begin position="12"/>
        <end position="32"/>
    </location>
</feature>
<dbReference type="EMBL" id="CP025682">
    <property type="protein sequence ID" value="AUN96033.1"/>
    <property type="molecule type" value="Genomic_DNA"/>
</dbReference>
<dbReference type="GO" id="GO:0022857">
    <property type="term" value="F:transmembrane transporter activity"/>
    <property type="evidence" value="ECO:0007669"/>
    <property type="project" value="UniProtKB-UniRule"/>
</dbReference>
<evidence type="ECO:0000256" key="4">
    <source>
        <dbReference type="ARBA" id="ARBA00022519"/>
    </source>
</evidence>
<sequence>MRKLDLLVSRSEEVLIGVLILSASVILFSNVVARYAFNAGFAWAEELVRYQIVWMVFLGASVAARQGIHIGVDLLIKFSPPAIAKLIDLLVHAIAVAFCAALVYYGVELVAQTRAFGQVSPALQMPTWMVQLAIPVGAALMGVRFTQQFFRTLLGREQEAAHLEQIG</sequence>
<keyword evidence="7 9" id="KW-0472">Membrane</keyword>
<keyword evidence="6 9" id="KW-1133">Transmembrane helix</keyword>
<evidence type="ECO:0000256" key="2">
    <source>
        <dbReference type="ARBA" id="ARBA00022448"/>
    </source>
</evidence>
<dbReference type="PANTHER" id="PTHR35011:SF2">
    <property type="entry name" value="2,3-DIKETO-L-GULONATE TRAP TRANSPORTER SMALL PERMEASE PROTEIN YIAM"/>
    <property type="match status" value="1"/>
</dbReference>
<comment type="caution">
    <text evidence="9">Lacks conserved residue(s) required for the propagation of feature annotation.</text>
</comment>
<evidence type="ECO:0000256" key="3">
    <source>
        <dbReference type="ARBA" id="ARBA00022475"/>
    </source>
</evidence>
<reference evidence="11 12" key="1">
    <citation type="submission" date="2018-01" db="EMBL/GenBank/DDBJ databases">
        <authorList>
            <person name="Fu G.-Y."/>
        </authorList>
    </citation>
    <scope>NUCLEOTIDE SEQUENCE [LARGE SCALE GENOMIC DNA]</scope>
    <source>
        <strain evidence="11 12">SY39</strain>
    </source>
</reference>
<dbReference type="Proteomes" id="UP000242205">
    <property type="component" value="Chromosome"/>
</dbReference>
<gene>
    <name evidence="11" type="ORF">C0099_14450</name>
</gene>
<dbReference type="InterPro" id="IPR007387">
    <property type="entry name" value="TRAP_DctQ"/>
</dbReference>
<dbReference type="GO" id="GO:0005886">
    <property type="term" value="C:plasma membrane"/>
    <property type="evidence" value="ECO:0007669"/>
    <property type="project" value="UniProtKB-SubCell"/>
</dbReference>
<keyword evidence="2 9" id="KW-0813">Transport</keyword>
<comment type="function">
    <text evidence="9">Part of the tripartite ATP-independent periplasmic (TRAP) transport system.</text>
</comment>
<evidence type="ECO:0000256" key="5">
    <source>
        <dbReference type="ARBA" id="ARBA00022692"/>
    </source>
</evidence>
<evidence type="ECO:0000256" key="8">
    <source>
        <dbReference type="ARBA" id="ARBA00038436"/>
    </source>
</evidence>
<evidence type="ECO:0000313" key="11">
    <source>
        <dbReference type="EMBL" id="AUN96033.1"/>
    </source>
</evidence>
<dbReference type="KEGG" id="atw:C0099_14450"/>
<feature type="transmembrane region" description="Helical" evidence="9">
    <location>
        <begin position="87"/>
        <end position="107"/>
    </location>
</feature>
<protein>
    <recommendedName>
        <fullName evidence="9">TRAP transporter small permease protein</fullName>
    </recommendedName>
</protein>
<dbReference type="AlphaFoldDB" id="A0A2I6S9U6"/>
<evidence type="ECO:0000259" key="10">
    <source>
        <dbReference type="Pfam" id="PF04290"/>
    </source>
</evidence>
<evidence type="ECO:0000256" key="6">
    <source>
        <dbReference type="ARBA" id="ARBA00022989"/>
    </source>
</evidence>
<feature type="transmembrane region" description="Helical" evidence="9">
    <location>
        <begin position="52"/>
        <end position="75"/>
    </location>
</feature>
<keyword evidence="5 9" id="KW-0812">Transmembrane</keyword>
<feature type="domain" description="Tripartite ATP-independent periplasmic transporters DctQ component" evidence="10">
    <location>
        <begin position="25"/>
        <end position="153"/>
    </location>
</feature>